<dbReference type="GO" id="GO:0016779">
    <property type="term" value="F:nucleotidyltransferase activity"/>
    <property type="evidence" value="ECO:0007669"/>
    <property type="project" value="UniProtKB-ARBA"/>
</dbReference>
<dbReference type="Proteomes" id="UP000886890">
    <property type="component" value="Unassembled WGS sequence"/>
</dbReference>
<evidence type="ECO:0000259" key="1">
    <source>
        <dbReference type="Pfam" id="PF12804"/>
    </source>
</evidence>
<dbReference type="InterPro" id="IPR011009">
    <property type="entry name" value="Kinase-like_dom_sf"/>
</dbReference>
<dbReference type="Gene3D" id="3.90.550.10">
    <property type="entry name" value="Spore Coat Polysaccharide Biosynthesis Protein SpsA, Chain A"/>
    <property type="match status" value="1"/>
</dbReference>
<dbReference type="Gene3D" id="1.10.10.10">
    <property type="entry name" value="Winged helix-like DNA-binding domain superfamily/Winged helix DNA-binding domain"/>
    <property type="match status" value="1"/>
</dbReference>
<dbReference type="SUPFAM" id="SSF56112">
    <property type="entry name" value="Protein kinase-like (PK-like)"/>
    <property type="match status" value="1"/>
</dbReference>
<organism evidence="2 3">
    <name type="scientific">Candidatus Fusicatenibacter merdavium</name>
    <dbReference type="NCBI Taxonomy" id="2838600"/>
    <lineage>
        <taxon>Bacteria</taxon>
        <taxon>Bacillati</taxon>
        <taxon>Bacillota</taxon>
        <taxon>Clostridia</taxon>
        <taxon>Lachnospirales</taxon>
        <taxon>Lachnospiraceae</taxon>
        <taxon>Fusicatenibacter</taxon>
    </lineage>
</organism>
<sequence>MEKYYKILYYLNQHPFENQRILAKGVEMSLGQVNGLMRQLQEEGYLEKRGSAFTLTEKAEDFLEQMTRKNQTGRLIFEKRKEKIHTAVILAAGQNPNFDCPVGLLKVDGIPLIERLLRMLTANGIDDIYLVTGSQKEQFEGYLKGRGVTLVNNPRYKWNGTMESLSMVRDLVKDDFLLLESNLIFEETAVTALLEGDDANRLVLTAPSGSKDEAFVELDSRQNLFRISKDIHQLNRIDGEMIGLSRISLALYRKMLEYFKDNENPMLNYEYVIENIGRIYQIRGVMIDDMAWTVIEDQELYRKARELVYPRIQKKERLRRENRARETFSRCMEIPEEKIEKFGISGGMTNTNFYVKADGKEYVLRIPGACTDIMIDRKSERHNGALASDLGINVPTLYFDADTGVKVTQYIPDAVTLNGKSARLETNIRKTTRLLRELHRSGLKLYQEFSVRREYEKYKKLIEKMQASVYPEFREMDQAFYRLLERLETIGTDCLPCHNDLVPENLILDADGRMYLIDWEYSGYNDPMWDLASHLLESEFQPQEEELYLQYYFEGEAPETAREKIRIYEILQDILWAAWTIAKEAQGEDFGSYGRDRLRRGKQAYEKLFKIR</sequence>
<dbReference type="InterPro" id="IPR036390">
    <property type="entry name" value="WH_DNA-bd_sf"/>
</dbReference>
<dbReference type="InterPro" id="IPR025877">
    <property type="entry name" value="MobA-like_NTP_Trfase"/>
</dbReference>
<dbReference type="Pfam" id="PF01633">
    <property type="entry name" value="Choline_kinase"/>
    <property type="match status" value="1"/>
</dbReference>
<dbReference type="InterPro" id="IPR052077">
    <property type="entry name" value="CcrZ_PhaseVar_Mediator"/>
</dbReference>
<dbReference type="PANTHER" id="PTHR40086:SF1">
    <property type="entry name" value="CELL CYCLE REGULATOR CCRZ"/>
    <property type="match status" value="1"/>
</dbReference>
<dbReference type="EMBL" id="DXEK01000154">
    <property type="protein sequence ID" value="HIX77751.1"/>
    <property type="molecule type" value="Genomic_DNA"/>
</dbReference>
<feature type="domain" description="MobA-like NTP transferase" evidence="1">
    <location>
        <begin position="87"/>
        <end position="167"/>
    </location>
</feature>
<dbReference type="SUPFAM" id="SSF46785">
    <property type="entry name" value="Winged helix' DNA-binding domain"/>
    <property type="match status" value="1"/>
</dbReference>
<evidence type="ECO:0000313" key="2">
    <source>
        <dbReference type="EMBL" id="HIX77751.1"/>
    </source>
</evidence>
<dbReference type="SUPFAM" id="SSF53448">
    <property type="entry name" value="Nucleotide-diphospho-sugar transferases"/>
    <property type="match status" value="1"/>
</dbReference>
<dbReference type="Gene3D" id="3.90.1200.10">
    <property type="match status" value="1"/>
</dbReference>
<dbReference type="PANTHER" id="PTHR40086">
    <property type="entry name" value="PHOSPHOTRANSFERASE YTMP-RELATED"/>
    <property type="match status" value="1"/>
</dbReference>
<dbReference type="InterPro" id="IPR029044">
    <property type="entry name" value="Nucleotide-diphossugar_trans"/>
</dbReference>
<dbReference type="InterPro" id="IPR036388">
    <property type="entry name" value="WH-like_DNA-bd_sf"/>
</dbReference>
<dbReference type="Gene3D" id="3.30.200.20">
    <property type="entry name" value="Phosphorylase Kinase, domain 1"/>
    <property type="match status" value="1"/>
</dbReference>
<name>A0A9D1XEP6_9FIRM</name>
<evidence type="ECO:0000313" key="3">
    <source>
        <dbReference type="Proteomes" id="UP000886890"/>
    </source>
</evidence>
<dbReference type="CDD" id="cd05151">
    <property type="entry name" value="ChoK-like"/>
    <property type="match status" value="1"/>
</dbReference>
<gene>
    <name evidence="2" type="ORF">H9734_09200</name>
</gene>
<protein>
    <submittedName>
        <fullName evidence="2">Phosphotransferase</fullName>
    </submittedName>
</protein>
<accession>A0A9D1XEP6</accession>
<reference evidence="2" key="1">
    <citation type="journal article" date="2021" name="PeerJ">
        <title>Extensive microbial diversity within the chicken gut microbiome revealed by metagenomics and culture.</title>
        <authorList>
            <person name="Gilroy R."/>
            <person name="Ravi A."/>
            <person name="Getino M."/>
            <person name="Pursley I."/>
            <person name="Horton D.L."/>
            <person name="Alikhan N.F."/>
            <person name="Baker D."/>
            <person name="Gharbi K."/>
            <person name="Hall N."/>
            <person name="Watson M."/>
            <person name="Adriaenssens E.M."/>
            <person name="Foster-Nyarko E."/>
            <person name="Jarju S."/>
            <person name="Secka A."/>
            <person name="Antonio M."/>
            <person name="Oren A."/>
            <person name="Chaudhuri R.R."/>
            <person name="La Ragione R."/>
            <person name="Hildebrand F."/>
            <person name="Pallen M.J."/>
        </authorList>
    </citation>
    <scope>NUCLEOTIDE SEQUENCE</scope>
    <source>
        <strain evidence="2">CHK183-1962</strain>
    </source>
</reference>
<dbReference type="AlphaFoldDB" id="A0A9D1XEP6"/>
<dbReference type="Pfam" id="PF12804">
    <property type="entry name" value="NTP_transf_3"/>
    <property type="match status" value="1"/>
</dbReference>
<reference evidence="2" key="2">
    <citation type="submission" date="2021-04" db="EMBL/GenBank/DDBJ databases">
        <authorList>
            <person name="Gilroy R."/>
        </authorList>
    </citation>
    <scope>NUCLEOTIDE SEQUENCE</scope>
    <source>
        <strain evidence="2">CHK183-1962</strain>
    </source>
</reference>
<proteinExistence type="predicted"/>
<comment type="caution">
    <text evidence="2">The sequence shown here is derived from an EMBL/GenBank/DDBJ whole genome shotgun (WGS) entry which is preliminary data.</text>
</comment>